<reference evidence="4 5" key="1">
    <citation type="submission" date="2025-04" db="UniProtKB">
        <authorList>
            <consortium name="RefSeq"/>
        </authorList>
    </citation>
    <scope>IDENTIFICATION</scope>
    <source>
        <tissue evidence="4 5">White muscle</tissue>
    </source>
</reference>
<dbReference type="GO" id="GO:0006637">
    <property type="term" value="P:acyl-CoA metabolic process"/>
    <property type="evidence" value="ECO:0007669"/>
    <property type="project" value="TreeGrafter"/>
</dbReference>
<dbReference type="GeneID" id="120062369"/>
<dbReference type="Pfam" id="PF04775">
    <property type="entry name" value="Bile_Hydr_Trans"/>
    <property type="match status" value="1"/>
</dbReference>
<evidence type="ECO:0000259" key="1">
    <source>
        <dbReference type="Pfam" id="PF04775"/>
    </source>
</evidence>
<feature type="domain" description="Acyl-CoA thioester hydrolase/bile acid-CoA amino acid N-acetyltransferase" evidence="1">
    <location>
        <begin position="60"/>
        <end position="201"/>
    </location>
</feature>
<evidence type="ECO:0000313" key="5">
    <source>
        <dbReference type="RefSeq" id="XP_038868232.1"/>
    </source>
</evidence>
<dbReference type="RefSeq" id="XP_038868223.1">
    <property type="nucleotide sequence ID" value="XM_039012295.1"/>
</dbReference>
<dbReference type="InterPro" id="IPR042490">
    <property type="entry name" value="Thio_Ohase/BAAT_N"/>
</dbReference>
<dbReference type="PANTHER" id="PTHR10824:SF36">
    <property type="entry name" value="ACYL-COA THIOESTERASE 17-RELATED"/>
    <property type="match status" value="1"/>
</dbReference>
<dbReference type="Pfam" id="PF08840">
    <property type="entry name" value="BAAT_C"/>
    <property type="match status" value="1"/>
</dbReference>
<dbReference type="PANTHER" id="PTHR10824">
    <property type="entry name" value="ACYL-COENZYME A THIOESTERASE-RELATED"/>
    <property type="match status" value="1"/>
</dbReference>
<gene>
    <name evidence="4 5" type="primary">LOC120062369</name>
</gene>
<name>A0A8U1F1U6_SALNM</name>
<dbReference type="GO" id="GO:0006631">
    <property type="term" value="P:fatty acid metabolic process"/>
    <property type="evidence" value="ECO:0007669"/>
    <property type="project" value="TreeGrafter"/>
</dbReference>
<keyword evidence="3" id="KW-1185">Reference proteome</keyword>
<dbReference type="GO" id="GO:0047617">
    <property type="term" value="F:fatty acyl-CoA hydrolase activity"/>
    <property type="evidence" value="ECO:0007669"/>
    <property type="project" value="TreeGrafter"/>
</dbReference>
<proteinExistence type="predicted"/>
<evidence type="ECO:0000313" key="4">
    <source>
        <dbReference type="RefSeq" id="XP_038868223.1"/>
    </source>
</evidence>
<dbReference type="SUPFAM" id="SSF53474">
    <property type="entry name" value="alpha/beta-Hydrolases"/>
    <property type="match status" value="1"/>
</dbReference>
<feature type="domain" description="BAAT/Acyl-CoA thioester hydrolase C-terminal" evidence="2">
    <location>
        <begin position="269"/>
        <end position="439"/>
    </location>
</feature>
<dbReference type="InterPro" id="IPR014940">
    <property type="entry name" value="BAAT_C"/>
</dbReference>
<dbReference type="Proteomes" id="UP000808372">
    <property type="component" value="Chromosome 2"/>
</dbReference>
<dbReference type="AlphaFoldDB" id="A0A8U1F1U6"/>
<evidence type="ECO:0000259" key="2">
    <source>
        <dbReference type="Pfam" id="PF08840"/>
    </source>
</evidence>
<dbReference type="Gene3D" id="2.60.40.2240">
    <property type="entry name" value="Acyl-CoA thioester hydrolase/BAAT N-terminal domain"/>
    <property type="match status" value="1"/>
</dbReference>
<dbReference type="InterPro" id="IPR006862">
    <property type="entry name" value="Thio_Ohase/aa_AcTrfase"/>
</dbReference>
<evidence type="ECO:0000313" key="3">
    <source>
        <dbReference type="Proteomes" id="UP000808372"/>
    </source>
</evidence>
<protein>
    <submittedName>
        <fullName evidence="4 5">Acyl-coenzyme A thioesterase 1-like isoform X1</fullName>
    </submittedName>
</protein>
<organism evidence="3 4">
    <name type="scientific">Salvelinus namaycush</name>
    <name type="common">Lake trout</name>
    <name type="synonym">Salmo namaycush</name>
    <dbReference type="NCBI Taxonomy" id="8040"/>
    <lineage>
        <taxon>Eukaryota</taxon>
        <taxon>Metazoa</taxon>
        <taxon>Chordata</taxon>
        <taxon>Craniata</taxon>
        <taxon>Vertebrata</taxon>
        <taxon>Euteleostomi</taxon>
        <taxon>Actinopterygii</taxon>
        <taxon>Neopterygii</taxon>
        <taxon>Teleostei</taxon>
        <taxon>Protacanthopterygii</taxon>
        <taxon>Salmoniformes</taxon>
        <taxon>Salmonidae</taxon>
        <taxon>Salmoninae</taxon>
        <taxon>Salvelinus</taxon>
    </lineage>
</organism>
<dbReference type="RefSeq" id="XP_038868232.1">
    <property type="nucleotide sequence ID" value="XM_039012304.1"/>
</dbReference>
<accession>A0A8U1F1U6</accession>
<dbReference type="InterPro" id="IPR029058">
    <property type="entry name" value="AB_hydrolase_fold"/>
</dbReference>
<dbReference type="KEGG" id="snh:120062369"/>
<sequence length="494" mass="54819">MLRAHLCVSVLCRLSDKFVLQWVNIYRKIACVQPALGQVRWKTCRPVPFLTAKPNRALIDEPITLEGRHLPPHSPITVCARMHNEDGDLWEAFSHYNTDGRGVVNLTRDESVGGSYVGCEPMGLFWALQPAPGEREGLRLRKKNVETPYSVQLSLLEGHIPVPSSHGSNKEQRQRGEQELAAVTVERWYMAPGVRRIEIRQNGVVGTLFLPPGPGPFPAMMDLWGMGGGLIEYRSALFASRGFASLSLAYFGHKDIPGPLNTINVGDAYFKTAFQFLQDHPQVCGDRMGVMGLSFGVYLALRIATQIDVKPRCVIGVNGPIGSFNKLSDSDGMTESFEGDQKHWSYDEEGYVSFREVSMPNNIPPENKANVENLCCPLLYIVGEDDLSCAAIENADEIEKKIKDAGRSHLFTRLSYPGAGHLIEPPYTPNSRASMWTTQPKKRYFPCCPVVFPYSYHSLGRAPGTPCCRPRGCLEEDPGIYGTPSKGKGRQIAF</sequence>
<dbReference type="Gene3D" id="3.40.50.1820">
    <property type="entry name" value="alpha/beta hydrolase"/>
    <property type="match status" value="1"/>
</dbReference>